<dbReference type="InterPro" id="IPR011006">
    <property type="entry name" value="CheY-like_superfamily"/>
</dbReference>
<evidence type="ECO:0000256" key="1">
    <source>
        <dbReference type="ARBA" id="ARBA00023125"/>
    </source>
</evidence>
<dbReference type="PROSITE" id="PS51755">
    <property type="entry name" value="OMPR_PHOB"/>
    <property type="match status" value="1"/>
</dbReference>
<comment type="caution">
    <text evidence="2">The sequence shown here is derived from an EMBL/GenBank/DDBJ whole genome shotgun (WGS) entry which is preliminary data.</text>
</comment>
<organism evidence="2 3">
    <name type="scientific">Cryobacterium psychrophilum</name>
    <dbReference type="NCBI Taxonomy" id="41988"/>
    <lineage>
        <taxon>Bacteria</taxon>
        <taxon>Bacillati</taxon>
        <taxon>Actinomycetota</taxon>
        <taxon>Actinomycetes</taxon>
        <taxon>Micrococcales</taxon>
        <taxon>Microbacteriaceae</taxon>
        <taxon>Cryobacterium</taxon>
    </lineage>
</organism>
<protein>
    <submittedName>
        <fullName evidence="2">Response regulator transcription factor</fullName>
    </submittedName>
</protein>
<dbReference type="SUPFAM" id="SSF46894">
    <property type="entry name" value="C-terminal effector domain of the bipartite response regulators"/>
    <property type="match status" value="1"/>
</dbReference>
<dbReference type="Pfam" id="PF00072">
    <property type="entry name" value="Response_reg"/>
    <property type="match status" value="1"/>
</dbReference>
<sequence length="220" mass="24198">MALVGVCEDDPQIRRLLREALTQGNHTVVMAHNGQEAFGLFAHEATLDVIILDIGLPDSDGRDVCQALRAAGQFAPVLFLTALGALNDVVTGFHAGGDDYVTKPFKMTEILVRVEALSRRRRPSPEEDSALRLDPQRFSVRCGTAEVSVTPTEFRMLAALTARPGEVVRRRDVVASAWPYGAMVQENTIDSYMRRLRHKLTELGSPVGIETVRGVGYVLR</sequence>
<keyword evidence="3" id="KW-1185">Reference proteome</keyword>
<dbReference type="InterPro" id="IPR001867">
    <property type="entry name" value="OmpR/PhoB-type_DNA-bd"/>
</dbReference>
<dbReference type="InterPro" id="IPR016032">
    <property type="entry name" value="Sig_transdc_resp-reg_C-effctor"/>
</dbReference>
<gene>
    <name evidence="2" type="ORF">E3T53_11395</name>
</gene>
<dbReference type="GO" id="GO:0032993">
    <property type="term" value="C:protein-DNA complex"/>
    <property type="evidence" value="ECO:0007669"/>
    <property type="project" value="TreeGrafter"/>
</dbReference>
<dbReference type="PANTHER" id="PTHR48111">
    <property type="entry name" value="REGULATOR OF RPOS"/>
    <property type="match status" value="1"/>
</dbReference>
<dbReference type="EMBL" id="SOHQ01000031">
    <property type="protein sequence ID" value="TFD77420.1"/>
    <property type="molecule type" value="Genomic_DNA"/>
</dbReference>
<proteinExistence type="predicted"/>
<dbReference type="GO" id="GO:0000976">
    <property type="term" value="F:transcription cis-regulatory region binding"/>
    <property type="evidence" value="ECO:0007669"/>
    <property type="project" value="TreeGrafter"/>
</dbReference>
<dbReference type="SMART" id="SM00448">
    <property type="entry name" value="REC"/>
    <property type="match status" value="1"/>
</dbReference>
<evidence type="ECO:0000313" key="2">
    <source>
        <dbReference type="EMBL" id="TFD77420.1"/>
    </source>
</evidence>
<dbReference type="OrthoDB" id="3473150at2"/>
<dbReference type="Gene3D" id="1.10.10.10">
    <property type="entry name" value="Winged helix-like DNA-binding domain superfamily/Winged helix DNA-binding domain"/>
    <property type="match status" value="1"/>
</dbReference>
<dbReference type="GO" id="GO:0000156">
    <property type="term" value="F:phosphorelay response regulator activity"/>
    <property type="evidence" value="ECO:0007669"/>
    <property type="project" value="TreeGrafter"/>
</dbReference>
<dbReference type="PANTHER" id="PTHR48111:SF37">
    <property type="entry name" value="RESPONSE REGULATOR PROTEIN CARR"/>
    <property type="match status" value="1"/>
</dbReference>
<dbReference type="InterPro" id="IPR036388">
    <property type="entry name" value="WH-like_DNA-bd_sf"/>
</dbReference>
<dbReference type="AlphaFoldDB" id="A0A4Y8KM31"/>
<accession>A0A4Y8KM31</accession>
<dbReference type="InterPro" id="IPR039420">
    <property type="entry name" value="WalR-like"/>
</dbReference>
<dbReference type="SMART" id="SM00862">
    <property type="entry name" value="Trans_reg_C"/>
    <property type="match status" value="1"/>
</dbReference>
<dbReference type="CDD" id="cd00383">
    <property type="entry name" value="trans_reg_C"/>
    <property type="match status" value="1"/>
</dbReference>
<dbReference type="Gene3D" id="6.10.250.690">
    <property type="match status" value="1"/>
</dbReference>
<dbReference type="PROSITE" id="PS50110">
    <property type="entry name" value="RESPONSE_REGULATORY"/>
    <property type="match status" value="1"/>
</dbReference>
<dbReference type="Pfam" id="PF00486">
    <property type="entry name" value="Trans_reg_C"/>
    <property type="match status" value="1"/>
</dbReference>
<name>A0A4Y8KM31_9MICO</name>
<keyword evidence="1" id="KW-0238">DNA-binding</keyword>
<dbReference type="GO" id="GO:0006355">
    <property type="term" value="P:regulation of DNA-templated transcription"/>
    <property type="evidence" value="ECO:0007669"/>
    <property type="project" value="InterPro"/>
</dbReference>
<reference evidence="2 3" key="1">
    <citation type="submission" date="2019-03" db="EMBL/GenBank/DDBJ databases">
        <title>Genomics of glacier-inhabiting Cryobacterium strains.</title>
        <authorList>
            <person name="Liu Q."/>
            <person name="Xin Y.-H."/>
        </authorList>
    </citation>
    <scope>NUCLEOTIDE SEQUENCE [LARGE SCALE GENOMIC DNA]</scope>
    <source>
        <strain evidence="2 3">CGMCC 1.4292</strain>
    </source>
</reference>
<dbReference type="CDD" id="cd17574">
    <property type="entry name" value="REC_OmpR"/>
    <property type="match status" value="1"/>
</dbReference>
<dbReference type="GO" id="GO:0005829">
    <property type="term" value="C:cytosol"/>
    <property type="evidence" value="ECO:0007669"/>
    <property type="project" value="TreeGrafter"/>
</dbReference>
<dbReference type="InterPro" id="IPR001789">
    <property type="entry name" value="Sig_transdc_resp-reg_receiver"/>
</dbReference>
<dbReference type="RefSeq" id="WP_134173034.1">
    <property type="nucleotide sequence ID" value="NZ_SODI01000001.1"/>
</dbReference>
<dbReference type="SUPFAM" id="SSF52172">
    <property type="entry name" value="CheY-like"/>
    <property type="match status" value="1"/>
</dbReference>
<evidence type="ECO:0000313" key="3">
    <source>
        <dbReference type="Proteomes" id="UP000298218"/>
    </source>
</evidence>
<dbReference type="Gene3D" id="3.40.50.2300">
    <property type="match status" value="1"/>
</dbReference>
<dbReference type="Proteomes" id="UP000298218">
    <property type="component" value="Unassembled WGS sequence"/>
</dbReference>